<evidence type="ECO:0000256" key="1">
    <source>
        <dbReference type="SAM" id="MobiDB-lite"/>
    </source>
</evidence>
<feature type="compositionally biased region" description="Gly residues" evidence="1">
    <location>
        <begin position="75"/>
        <end position="86"/>
    </location>
</feature>
<feature type="signal peptide" evidence="2">
    <location>
        <begin position="1"/>
        <end position="23"/>
    </location>
</feature>
<dbReference type="EMBL" id="SNZH01000004">
    <property type="protein sequence ID" value="TDR45783.1"/>
    <property type="molecule type" value="Genomic_DNA"/>
</dbReference>
<dbReference type="AlphaFoldDB" id="A0A4R6Z2H2"/>
<feature type="region of interest" description="Disordered" evidence="1">
    <location>
        <begin position="75"/>
        <end position="96"/>
    </location>
</feature>
<evidence type="ECO:0000313" key="4">
    <source>
        <dbReference type="Proteomes" id="UP000295293"/>
    </source>
</evidence>
<dbReference type="RefSeq" id="WP_133818149.1">
    <property type="nucleotide sequence ID" value="NZ_SNZH01000004.1"/>
</dbReference>
<name>A0A4R6Z2H2_9GAMM</name>
<keyword evidence="4" id="KW-1185">Reference proteome</keyword>
<feature type="chain" id="PRO_5020215079" description="Thaumatin family protein" evidence="2">
    <location>
        <begin position="24"/>
        <end position="393"/>
    </location>
</feature>
<gene>
    <name evidence="3" type="ORF">DFR29_104211</name>
</gene>
<keyword evidence="2" id="KW-0732">Signal</keyword>
<reference evidence="3 4" key="1">
    <citation type="submission" date="2019-03" db="EMBL/GenBank/DDBJ databases">
        <title>Genomic Encyclopedia of Type Strains, Phase IV (KMG-IV): sequencing the most valuable type-strain genomes for metagenomic binning, comparative biology and taxonomic classification.</title>
        <authorList>
            <person name="Goeker M."/>
        </authorList>
    </citation>
    <scope>NUCLEOTIDE SEQUENCE [LARGE SCALE GENOMIC DNA]</scope>
    <source>
        <strain evidence="3 4">DSM 21667</strain>
    </source>
</reference>
<evidence type="ECO:0000313" key="3">
    <source>
        <dbReference type="EMBL" id="TDR45783.1"/>
    </source>
</evidence>
<accession>A0A4R6Z2H2</accession>
<proteinExistence type="predicted"/>
<evidence type="ECO:0000256" key="2">
    <source>
        <dbReference type="SAM" id="SignalP"/>
    </source>
</evidence>
<comment type="caution">
    <text evidence="3">The sequence shown here is derived from an EMBL/GenBank/DDBJ whole genome shotgun (WGS) entry which is preliminary data.</text>
</comment>
<evidence type="ECO:0008006" key="5">
    <source>
        <dbReference type="Google" id="ProtNLM"/>
    </source>
</evidence>
<sequence>MPVLRSGFAAFLLVSCLSLPAAAQTVIRQTWTPPEGGAPRVCEFTADAGGVTMDSNGRLVMSGSFGANCPSGSTGGGGGGGGGGGVTDPAIGNGIDASEIPATTSKGATHTIAWSADADNCSYSTSSLAAAIATWPTSGNVCSDAASCAATHNVAITMPNTAGSYKFELTCRRSGSSVVATSSRTTTIAADPPPTGGCVAPAGMSRVTELFTTFNNGGGAQTVDGTQFGPAFGYNFSGGTARSFPGTQNLIQRVYIPKNYYVSLQFTVPGNLALNTRGLFRYDETIPVGGAVSFTISKNCGDLSPTPAAPMNAKCAQSNIRLGDGLPWGYAPGDGNLVCQLTPGETYFLNIVYASLTNPLTTAACTGPCDRGIQNQLVSGSAAWPAQNDGATE</sequence>
<dbReference type="PROSITE" id="PS51257">
    <property type="entry name" value="PROKAR_LIPOPROTEIN"/>
    <property type="match status" value="1"/>
</dbReference>
<dbReference type="Proteomes" id="UP000295293">
    <property type="component" value="Unassembled WGS sequence"/>
</dbReference>
<organism evidence="3 4">
    <name type="scientific">Tahibacter aquaticus</name>
    <dbReference type="NCBI Taxonomy" id="520092"/>
    <lineage>
        <taxon>Bacteria</taxon>
        <taxon>Pseudomonadati</taxon>
        <taxon>Pseudomonadota</taxon>
        <taxon>Gammaproteobacteria</taxon>
        <taxon>Lysobacterales</taxon>
        <taxon>Rhodanobacteraceae</taxon>
        <taxon>Tahibacter</taxon>
    </lineage>
</organism>
<dbReference type="OrthoDB" id="5769363at2"/>
<protein>
    <recommendedName>
        <fullName evidence="5">Thaumatin family protein</fullName>
    </recommendedName>
</protein>